<dbReference type="OrthoDB" id="9801469at2"/>
<dbReference type="PANTHER" id="PTHR46229">
    <property type="entry name" value="BOLA TRANSCRIPTION REGULATOR"/>
    <property type="match status" value="1"/>
</dbReference>
<evidence type="ECO:0000256" key="3">
    <source>
        <dbReference type="SAM" id="MobiDB-lite"/>
    </source>
</evidence>
<protein>
    <submittedName>
        <fullName evidence="4">BolA protein family transcriptional regulator</fullName>
    </submittedName>
</protein>
<dbReference type="PANTHER" id="PTHR46229:SF2">
    <property type="entry name" value="BOLA-LIKE PROTEIN 1"/>
    <property type="match status" value="1"/>
</dbReference>
<sequence>MSLQAAIENRLSEGFNPSVLQVENESHQHAVPANSETHFRVVMASEAFEGKRRIARHQAVYGALSEEMNNGIHALTLHLYTPEEWQNSESGAPQSPPCMGGSKAG</sequence>
<evidence type="ECO:0000256" key="2">
    <source>
        <dbReference type="RuleBase" id="RU003860"/>
    </source>
</evidence>
<dbReference type="InterPro" id="IPR050961">
    <property type="entry name" value="BolA/IbaG_stress_morph_reg"/>
</dbReference>
<dbReference type="Gene3D" id="3.30.300.90">
    <property type="entry name" value="BolA-like"/>
    <property type="match status" value="1"/>
</dbReference>
<dbReference type="AlphaFoldDB" id="A0A4R7JKU2"/>
<comment type="caution">
    <text evidence="4">The sequence shown here is derived from an EMBL/GenBank/DDBJ whole genome shotgun (WGS) entry which is preliminary data.</text>
</comment>
<gene>
    <name evidence="4" type="ORF">DES49_2605</name>
</gene>
<comment type="similarity">
    <text evidence="1 2">Belongs to the BolA/IbaG family.</text>
</comment>
<dbReference type="GO" id="GO:0006351">
    <property type="term" value="P:DNA-templated transcription"/>
    <property type="evidence" value="ECO:0007669"/>
    <property type="project" value="TreeGrafter"/>
</dbReference>
<dbReference type="EMBL" id="SOAX01000006">
    <property type="protein sequence ID" value="TDT38622.1"/>
    <property type="molecule type" value="Genomic_DNA"/>
</dbReference>
<dbReference type="SUPFAM" id="SSF82657">
    <property type="entry name" value="BolA-like"/>
    <property type="match status" value="1"/>
</dbReference>
<evidence type="ECO:0000313" key="5">
    <source>
        <dbReference type="Proteomes" id="UP000295830"/>
    </source>
</evidence>
<dbReference type="InterPro" id="IPR036065">
    <property type="entry name" value="BolA-like_sf"/>
</dbReference>
<dbReference type="Proteomes" id="UP000295830">
    <property type="component" value="Unassembled WGS sequence"/>
</dbReference>
<feature type="region of interest" description="Disordered" evidence="3">
    <location>
        <begin position="85"/>
        <end position="105"/>
    </location>
</feature>
<dbReference type="RefSeq" id="WP_133736836.1">
    <property type="nucleotide sequence ID" value="NZ_SOAX01000006.1"/>
</dbReference>
<dbReference type="GO" id="GO:0005829">
    <property type="term" value="C:cytosol"/>
    <property type="evidence" value="ECO:0007669"/>
    <property type="project" value="TreeGrafter"/>
</dbReference>
<proteinExistence type="inferred from homology"/>
<keyword evidence="5" id="KW-1185">Reference proteome</keyword>
<evidence type="ECO:0000313" key="4">
    <source>
        <dbReference type="EMBL" id="TDT38622.1"/>
    </source>
</evidence>
<organism evidence="4 5">
    <name type="scientific">Halospina denitrificans</name>
    <dbReference type="NCBI Taxonomy" id="332522"/>
    <lineage>
        <taxon>Bacteria</taxon>
        <taxon>Pseudomonadati</taxon>
        <taxon>Pseudomonadota</taxon>
        <taxon>Gammaproteobacteria</taxon>
        <taxon>Halospina</taxon>
    </lineage>
</organism>
<name>A0A4R7JKU2_9GAMM</name>
<dbReference type="InterPro" id="IPR002634">
    <property type="entry name" value="BolA"/>
</dbReference>
<evidence type="ECO:0000256" key="1">
    <source>
        <dbReference type="ARBA" id="ARBA00005578"/>
    </source>
</evidence>
<dbReference type="PIRSF" id="PIRSF003113">
    <property type="entry name" value="BolA"/>
    <property type="match status" value="1"/>
</dbReference>
<accession>A0A4R7JKU2</accession>
<reference evidence="4 5" key="1">
    <citation type="submission" date="2019-03" db="EMBL/GenBank/DDBJ databases">
        <title>Genomic Encyclopedia of Type Strains, Phase IV (KMG-IV): sequencing the most valuable type-strain genomes for metagenomic binning, comparative biology and taxonomic classification.</title>
        <authorList>
            <person name="Goeker M."/>
        </authorList>
    </citation>
    <scope>NUCLEOTIDE SEQUENCE [LARGE SCALE GENOMIC DNA]</scope>
    <source>
        <strain evidence="4 5">DSM 15505</strain>
    </source>
</reference>
<dbReference type="Pfam" id="PF01722">
    <property type="entry name" value="BolA"/>
    <property type="match status" value="1"/>
</dbReference>